<dbReference type="PANTHER" id="PTHR35111:SF1">
    <property type="entry name" value="OS04G0115900 PROTEIN"/>
    <property type="match status" value="1"/>
</dbReference>
<evidence type="ECO:0000313" key="3">
    <source>
        <dbReference type="Proteomes" id="UP000823775"/>
    </source>
</evidence>
<evidence type="ECO:0000256" key="1">
    <source>
        <dbReference type="SAM" id="MobiDB-lite"/>
    </source>
</evidence>
<dbReference type="EMBL" id="JACEIK010004350">
    <property type="protein sequence ID" value="MCD9645159.1"/>
    <property type="molecule type" value="Genomic_DNA"/>
</dbReference>
<dbReference type="Proteomes" id="UP000823775">
    <property type="component" value="Unassembled WGS sequence"/>
</dbReference>
<evidence type="ECO:0000313" key="2">
    <source>
        <dbReference type="EMBL" id="MCD9645159.1"/>
    </source>
</evidence>
<feature type="compositionally biased region" description="Polar residues" evidence="1">
    <location>
        <begin position="23"/>
        <end position="34"/>
    </location>
</feature>
<keyword evidence="3" id="KW-1185">Reference proteome</keyword>
<accession>A0ABS8VGK8</accession>
<gene>
    <name evidence="2" type="ORF">HAX54_033880</name>
</gene>
<organism evidence="2 3">
    <name type="scientific">Datura stramonium</name>
    <name type="common">Jimsonweed</name>
    <name type="synonym">Common thornapple</name>
    <dbReference type="NCBI Taxonomy" id="4076"/>
    <lineage>
        <taxon>Eukaryota</taxon>
        <taxon>Viridiplantae</taxon>
        <taxon>Streptophyta</taxon>
        <taxon>Embryophyta</taxon>
        <taxon>Tracheophyta</taxon>
        <taxon>Spermatophyta</taxon>
        <taxon>Magnoliopsida</taxon>
        <taxon>eudicotyledons</taxon>
        <taxon>Gunneridae</taxon>
        <taxon>Pentapetalae</taxon>
        <taxon>asterids</taxon>
        <taxon>lamiids</taxon>
        <taxon>Solanales</taxon>
        <taxon>Solanaceae</taxon>
        <taxon>Solanoideae</taxon>
        <taxon>Datureae</taxon>
        <taxon>Datura</taxon>
    </lineage>
</organism>
<comment type="caution">
    <text evidence="2">The sequence shown here is derived from an EMBL/GenBank/DDBJ whole genome shotgun (WGS) entry which is preliminary data.</text>
</comment>
<feature type="compositionally biased region" description="Basic residues" evidence="1">
    <location>
        <begin position="1"/>
        <end position="13"/>
    </location>
</feature>
<reference evidence="2 3" key="1">
    <citation type="journal article" date="2021" name="BMC Genomics">
        <title>Datura genome reveals duplications of psychoactive alkaloid biosynthetic genes and high mutation rate following tissue culture.</title>
        <authorList>
            <person name="Rajewski A."/>
            <person name="Carter-House D."/>
            <person name="Stajich J."/>
            <person name="Litt A."/>
        </authorList>
    </citation>
    <scope>NUCLEOTIDE SEQUENCE [LARGE SCALE GENOMIC DNA]</scope>
    <source>
        <strain evidence="2">AR-01</strain>
    </source>
</reference>
<evidence type="ECO:0008006" key="4">
    <source>
        <dbReference type="Google" id="ProtNLM"/>
    </source>
</evidence>
<sequence>MEKSSKGRRRRMKNPFCMPKIRGSNNSCTPKSNRLSPMSLLDRFRQAVFRLIMLSAMSKATQQEQRSNLSPISHRSYYSHEHHHSEAVADCIEFIKKSATAYDGADGDSSEVVFPVPVM</sequence>
<protein>
    <recommendedName>
        <fullName evidence="4">Josephin-like protein</fullName>
    </recommendedName>
</protein>
<name>A0ABS8VGK8_DATST</name>
<proteinExistence type="predicted"/>
<feature type="region of interest" description="Disordered" evidence="1">
    <location>
        <begin position="1"/>
        <end position="34"/>
    </location>
</feature>
<dbReference type="PANTHER" id="PTHR35111">
    <property type="entry name" value="F10A5.9-RELATED"/>
    <property type="match status" value="1"/>
</dbReference>